<evidence type="ECO:0000313" key="3">
    <source>
        <dbReference type="Proteomes" id="UP000321805"/>
    </source>
</evidence>
<accession>A0A5B8UA59</accession>
<dbReference type="OrthoDB" id="9771846at2"/>
<dbReference type="RefSeq" id="WP_146922452.1">
    <property type="nucleotide sequence ID" value="NZ_CP042430.1"/>
</dbReference>
<dbReference type="GO" id="GO:0016740">
    <property type="term" value="F:transferase activity"/>
    <property type="evidence" value="ECO:0007669"/>
    <property type="project" value="UniProtKB-KW"/>
</dbReference>
<dbReference type="CDD" id="cd04186">
    <property type="entry name" value="GT_2_like_c"/>
    <property type="match status" value="1"/>
</dbReference>
<sequence length="312" mass="33220">MSTARVDVVIVAHASRDTLRACVAPLADAAEMTVTVVDTASADPGFDTVQDLDVTLVPAPRNGGFAYGCNLGIACGTAPYVLLLNPDATMTPEAVRTLAGVLDADPGIGLVAPRIVDEHGVLQRSVRRFPRLRSAWSKALFLHRLAPDAAWSDDLVHACAFYERPQEPDWVSGACMLVRRDALAALGGLDEGFFMYAEDTDLCARLWARGLRVRYEPAAGAVHGGGHSAPRSALRTADVRSHIRYVLKHDGPRAARVAALATALDELTHLVVRARRPGYPRGHLAGLRAALQAALSPSRSAALAGRSPFRAA</sequence>
<evidence type="ECO:0000259" key="1">
    <source>
        <dbReference type="Pfam" id="PF13632"/>
    </source>
</evidence>
<organism evidence="2 3">
    <name type="scientific">Baekduia soli</name>
    <dbReference type="NCBI Taxonomy" id="496014"/>
    <lineage>
        <taxon>Bacteria</taxon>
        <taxon>Bacillati</taxon>
        <taxon>Actinomycetota</taxon>
        <taxon>Thermoleophilia</taxon>
        <taxon>Solirubrobacterales</taxon>
        <taxon>Baekduiaceae</taxon>
        <taxon>Baekduia</taxon>
    </lineage>
</organism>
<dbReference type="KEGG" id="bsol:FSW04_22615"/>
<keyword evidence="3" id="KW-1185">Reference proteome</keyword>
<gene>
    <name evidence="2" type="ORF">FSW04_22615</name>
</gene>
<reference evidence="2 3" key="1">
    <citation type="journal article" date="2018" name="J. Microbiol.">
        <title>Baekduia soli gen. nov., sp. nov., a novel bacterium isolated from the soil of Baekdu Mountain and proposal of a novel family name, Baekduiaceae fam. nov.</title>
        <authorList>
            <person name="An D.S."/>
            <person name="Siddiqi M.Z."/>
            <person name="Kim K.H."/>
            <person name="Yu H.S."/>
            <person name="Im W.T."/>
        </authorList>
    </citation>
    <scope>NUCLEOTIDE SEQUENCE [LARGE SCALE GENOMIC DNA]</scope>
    <source>
        <strain evidence="2 3">BR7-21</strain>
    </source>
</reference>
<dbReference type="InterPro" id="IPR001173">
    <property type="entry name" value="Glyco_trans_2-like"/>
</dbReference>
<dbReference type="Proteomes" id="UP000321805">
    <property type="component" value="Chromosome"/>
</dbReference>
<dbReference type="Gene3D" id="3.90.550.10">
    <property type="entry name" value="Spore Coat Polysaccharide Biosynthesis Protein SpsA, Chain A"/>
    <property type="match status" value="1"/>
</dbReference>
<keyword evidence="2" id="KW-0808">Transferase</keyword>
<dbReference type="EMBL" id="CP042430">
    <property type="protein sequence ID" value="QEC50089.1"/>
    <property type="molecule type" value="Genomic_DNA"/>
</dbReference>
<dbReference type="PANTHER" id="PTHR43179">
    <property type="entry name" value="RHAMNOSYLTRANSFERASE WBBL"/>
    <property type="match status" value="1"/>
</dbReference>
<protein>
    <submittedName>
        <fullName evidence="2">Glycosyltransferase family 2 protein</fullName>
    </submittedName>
</protein>
<dbReference type="InterPro" id="IPR029044">
    <property type="entry name" value="Nucleotide-diphossugar_trans"/>
</dbReference>
<dbReference type="Pfam" id="PF13632">
    <property type="entry name" value="Glyco_trans_2_3"/>
    <property type="match status" value="1"/>
</dbReference>
<name>A0A5B8UA59_9ACTN</name>
<feature type="domain" description="Glycosyltransferase 2-like" evidence="1">
    <location>
        <begin position="80"/>
        <end position="228"/>
    </location>
</feature>
<proteinExistence type="predicted"/>
<dbReference type="AlphaFoldDB" id="A0A5B8UA59"/>
<dbReference type="SUPFAM" id="SSF53448">
    <property type="entry name" value="Nucleotide-diphospho-sugar transferases"/>
    <property type="match status" value="1"/>
</dbReference>
<dbReference type="PANTHER" id="PTHR43179:SF7">
    <property type="entry name" value="RHAMNOSYLTRANSFERASE WBBL"/>
    <property type="match status" value="1"/>
</dbReference>
<evidence type="ECO:0000313" key="2">
    <source>
        <dbReference type="EMBL" id="QEC50089.1"/>
    </source>
</evidence>